<sequence>MPLGRICQEIWKKTCVVMGELSNRAFEMADKVTPVP</sequence>
<name>A0A1H7ZII3_9BACT</name>
<protein>
    <submittedName>
        <fullName evidence="1">Uncharacterized protein</fullName>
    </submittedName>
</protein>
<dbReference type="EMBL" id="FOBS01000024">
    <property type="protein sequence ID" value="SEM58230.1"/>
    <property type="molecule type" value="Genomic_DNA"/>
</dbReference>
<keyword evidence="2" id="KW-1185">Reference proteome</keyword>
<gene>
    <name evidence="1" type="ORF">SAMN04489760_12413</name>
</gene>
<organism evidence="1 2">
    <name type="scientific">Syntrophus gentianae</name>
    <dbReference type="NCBI Taxonomy" id="43775"/>
    <lineage>
        <taxon>Bacteria</taxon>
        <taxon>Pseudomonadati</taxon>
        <taxon>Thermodesulfobacteriota</taxon>
        <taxon>Syntrophia</taxon>
        <taxon>Syntrophales</taxon>
        <taxon>Syntrophaceae</taxon>
        <taxon>Syntrophus</taxon>
    </lineage>
</organism>
<proteinExistence type="predicted"/>
<dbReference type="STRING" id="43775.SAMN04489760_12413"/>
<dbReference type="Proteomes" id="UP000198744">
    <property type="component" value="Unassembled WGS sequence"/>
</dbReference>
<dbReference type="AlphaFoldDB" id="A0A1H7ZII3"/>
<evidence type="ECO:0000313" key="2">
    <source>
        <dbReference type="Proteomes" id="UP000198744"/>
    </source>
</evidence>
<accession>A0A1H7ZII3</accession>
<evidence type="ECO:0000313" key="1">
    <source>
        <dbReference type="EMBL" id="SEM58230.1"/>
    </source>
</evidence>
<reference evidence="1 2" key="1">
    <citation type="submission" date="2016-10" db="EMBL/GenBank/DDBJ databases">
        <authorList>
            <person name="de Groot N.N."/>
        </authorList>
    </citation>
    <scope>NUCLEOTIDE SEQUENCE [LARGE SCALE GENOMIC DNA]</scope>
    <source>
        <strain evidence="1 2">DSM 8423</strain>
    </source>
</reference>